<dbReference type="InterPro" id="IPR036291">
    <property type="entry name" value="NAD(P)-bd_dom_sf"/>
</dbReference>
<dbReference type="InterPro" id="IPR002347">
    <property type="entry name" value="SDR_fam"/>
</dbReference>
<dbReference type="PRINTS" id="PR00081">
    <property type="entry name" value="GDHRDH"/>
</dbReference>
<dbReference type="SUPFAM" id="SSF51735">
    <property type="entry name" value="NAD(P)-binding Rossmann-fold domains"/>
    <property type="match status" value="1"/>
</dbReference>
<evidence type="ECO:0000256" key="1">
    <source>
        <dbReference type="ARBA" id="ARBA00006484"/>
    </source>
</evidence>
<dbReference type="Proteomes" id="UP000077755">
    <property type="component" value="Chromosome 2"/>
</dbReference>
<evidence type="ECO:0000256" key="2">
    <source>
        <dbReference type="ARBA" id="ARBA00023002"/>
    </source>
</evidence>
<dbReference type="EMBL" id="CP093344">
    <property type="protein sequence ID" value="WOG89154.1"/>
    <property type="molecule type" value="Genomic_DNA"/>
</dbReference>
<dbReference type="PANTHER" id="PTHR24320">
    <property type="entry name" value="RETINOL DEHYDROGENASE"/>
    <property type="match status" value="1"/>
</dbReference>
<comment type="similarity">
    <text evidence="1">Belongs to the short-chain dehydrogenases/reductases (SDR) family.</text>
</comment>
<organism evidence="3 4">
    <name type="scientific">Daucus carota subsp. sativus</name>
    <name type="common">Carrot</name>
    <dbReference type="NCBI Taxonomy" id="79200"/>
    <lineage>
        <taxon>Eukaryota</taxon>
        <taxon>Viridiplantae</taxon>
        <taxon>Streptophyta</taxon>
        <taxon>Embryophyta</taxon>
        <taxon>Tracheophyta</taxon>
        <taxon>Spermatophyta</taxon>
        <taxon>Magnoliopsida</taxon>
        <taxon>eudicotyledons</taxon>
        <taxon>Gunneridae</taxon>
        <taxon>Pentapetalae</taxon>
        <taxon>asterids</taxon>
        <taxon>campanulids</taxon>
        <taxon>Apiales</taxon>
        <taxon>Apiaceae</taxon>
        <taxon>Apioideae</taxon>
        <taxon>Scandiceae</taxon>
        <taxon>Daucinae</taxon>
        <taxon>Daucus</taxon>
        <taxon>Daucus sect. Daucus</taxon>
    </lineage>
</organism>
<protein>
    <submittedName>
        <fullName evidence="3">Uncharacterized protein</fullName>
    </submittedName>
</protein>
<gene>
    <name evidence="3" type="ORF">DCAR_0208390</name>
</gene>
<name>A0AAF0WHE9_DAUCS</name>
<dbReference type="PANTHER" id="PTHR24320:SF200">
    <property type="entry name" value="DEHYDROGENASE_REDUCTASE SDR FAMILY MEMBER FEY"/>
    <property type="match status" value="1"/>
</dbReference>
<evidence type="ECO:0000313" key="4">
    <source>
        <dbReference type="Proteomes" id="UP000077755"/>
    </source>
</evidence>
<keyword evidence="2" id="KW-0560">Oxidoreductase</keyword>
<reference evidence="3" key="2">
    <citation type="submission" date="2022-03" db="EMBL/GenBank/DDBJ databases">
        <title>Draft title - Genomic analysis of global carrot germplasm unveils the trajectory of domestication and the origin of high carotenoid orange carrot.</title>
        <authorList>
            <person name="Iorizzo M."/>
            <person name="Ellison S."/>
            <person name="Senalik D."/>
            <person name="Macko-Podgorni A."/>
            <person name="Grzebelus D."/>
            <person name="Bostan H."/>
            <person name="Rolling W."/>
            <person name="Curaba J."/>
            <person name="Simon P."/>
        </authorList>
    </citation>
    <scope>NUCLEOTIDE SEQUENCE</scope>
    <source>
        <tissue evidence="3">Leaf</tissue>
    </source>
</reference>
<dbReference type="Gene3D" id="3.40.50.720">
    <property type="entry name" value="NAD(P)-binding Rossmann-like Domain"/>
    <property type="match status" value="1"/>
</dbReference>
<evidence type="ECO:0000313" key="3">
    <source>
        <dbReference type="EMBL" id="WOG89154.1"/>
    </source>
</evidence>
<dbReference type="Pfam" id="PF00106">
    <property type="entry name" value="adh_short"/>
    <property type="match status" value="1"/>
</dbReference>
<proteinExistence type="inferred from homology"/>
<accession>A0AAF0WHE9</accession>
<dbReference type="AlphaFoldDB" id="A0AAF0WHE9"/>
<keyword evidence="4" id="KW-1185">Reference proteome</keyword>
<sequence length="284" mass="31788">MHEMLFWRIMTRHLHTPMPLPPLHPDFTCVVTGCTNGIGHKIARQLAEAGTCVVMAVQNTTRANVLTEKWQFDWSKRNLPLNIEVKLIQNLTFNVMELNLLSLDSVARFAEAWNALSVLLHVLINNAGIFSSGEPQKKSKYGSEEHIQVNHLAPALCSILLLLFFPISHQRPSKSDCILGFVGPEDMNVSTGKKKYTNLVGYSGSKLLQVMFSSIPNNKLPSETGINIVYASPEVVQTNFLKSESNFITRFVQAIVATYWNVSVFVTKDKRGLPLQEEICTSCI</sequence>
<reference evidence="3" key="1">
    <citation type="journal article" date="2016" name="Nat. Genet.">
        <title>A high-quality carrot genome assembly provides new insights into carotenoid accumulation and asterid genome evolution.</title>
        <authorList>
            <person name="Iorizzo M."/>
            <person name="Ellison S."/>
            <person name="Senalik D."/>
            <person name="Zeng P."/>
            <person name="Satapoomin P."/>
            <person name="Huang J."/>
            <person name="Bowman M."/>
            <person name="Iovene M."/>
            <person name="Sanseverino W."/>
            <person name="Cavagnaro P."/>
            <person name="Yildiz M."/>
            <person name="Macko-Podgorni A."/>
            <person name="Moranska E."/>
            <person name="Grzebelus E."/>
            <person name="Grzebelus D."/>
            <person name="Ashrafi H."/>
            <person name="Zheng Z."/>
            <person name="Cheng S."/>
            <person name="Spooner D."/>
            <person name="Van Deynze A."/>
            <person name="Simon P."/>
        </authorList>
    </citation>
    <scope>NUCLEOTIDE SEQUENCE</scope>
    <source>
        <tissue evidence="3">Leaf</tissue>
    </source>
</reference>
<dbReference type="GO" id="GO:0016491">
    <property type="term" value="F:oxidoreductase activity"/>
    <property type="evidence" value="ECO:0007669"/>
    <property type="project" value="UniProtKB-KW"/>
</dbReference>